<keyword evidence="4" id="KW-0411">Iron-sulfur</keyword>
<protein>
    <recommendedName>
        <fullName evidence="5">Iron-binding zinc finger CDGSH type domain-containing protein</fullName>
    </recommendedName>
</protein>
<dbReference type="GO" id="GO:0005737">
    <property type="term" value="C:cytoplasm"/>
    <property type="evidence" value="ECO:0007669"/>
    <property type="project" value="UniProtKB-ARBA"/>
</dbReference>
<dbReference type="GO" id="GO:0051537">
    <property type="term" value="F:2 iron, 2 sulfur cluster binding"/>
    <property type="evidence" value="ECO:0007669"/>
    <property type="project" value="UniProtKB-KW"/>
</dbReference>
<dbReference type="Gene3D" id="3.40.5.90">
    <property type="entry name" value="CDGSH iron-sulfur domain, mitoNEET-type"/>
    <property type="match status" value="1"/>
</dbReference>
<evidence type="ECO:0000259" key="5">
    <source>
        <dbReference type="SMART" id="SM00704"/>
    </source>
</evidence>
<gene>
    <name evidence="6" type="ORF">METZ01_LOCUS173420</name>
</gene>
<evidence type="ECO:0000256" key="1">
    <source>
        <dbReference type="ARBA" id="ARBA00022714"/>
    </source>
</evidence>
<reference evidence="6" key="1">
    <citation type="submission" date="2018-05" db="EMBL/GenBank/DDBJ databases">
        <authorList>
            <person name="Lanie J.A."/>
            <person name="Ng W.-L."/>
            <person name="Kazmierczak K.M."/>
            <person name="Andrzejewski T.M."/>
            <person name="Davidsen T.M."/>
            <person name="Wayne K.J."/>
            <person name="Tettelin H."/>
            <person name="Glass J.I."/>
            <person name="Rusch D."/>
            <person name="Podicherti R."/>
            <person name="Tsui H.-C.T."/>
            <person name="Winkler M.E."/>
        </authorList>
    </citation>
    <scope>NUCLEOTIDE SEQUENCE</scope>
</reference>
<dbReference type="InterPro" id="IPR018967">
    <property type="entry name" value="FeS-contain_CDGSH-typ"/>
</dbReference>
<dbReference type="AlphaFoldDB" id="A0A382C3B2"/>
<feature type="domain" description="Iron-binding zinc finger CDGSH type" evidence="5">
    <location>
        <begin position="27"/>
        <end position="58"/>
    </location>
</feature>
<keyword evidence="2" id="KW-0479">Metal-binding</keyword>
<proteinExistence type="predicted"/>
<dbReference type="GO" id="GO:0046872">
    <property type="term" value="F:metal ion binding"/>
    <property type="evidence" value="ECO:0007669"/>
    <property type="project" value="UniProtKB-KW"/>
</dbReference>
<evidence type="ECO:0000256" key="3">
    <source>
        <dbReference type="ARBA" id="ARBA00023004"/>
    </source>
</evidence>
<accession>A0A382C3B2</accession>
<keyword evidence="1" id="KW-0001">2Fe-2S</keyword>
<dbReference type="SMART" id="SM00704">
    <property type="entry name" value="ZnF_CDGSH"/>
    <property type="match status" value="1"/>
</dbReference>
<dbReference type="Pfam" id="PF09360">
    <property type="entry name" value="zf-CDGSH"/>
    <property type="match status" value="1"/>
</dbReference>
<evidence type="ECO:0000256" key="4">
    <source>
        <dbReference type="ARBA" id="ARBA00023014"/>
    </source>
</evidence>
<keyword evidence="3" id="KW-0408">Iron</keyword>
<sequence>MSDNRPIITISPNGPISINGDVVLLDKEGNEIEHKSRFSLCRCTKSKRLPFCDGSHKN</sequence>
<name>A0A382C3B2_9ZZZZ</name>
<dbReference type="InterPro" id="IPR042216">
    <property type="entry name" value="MitoNEET_CISD"/>
</dbReference>
<dbReference type="EMBL" id="UINC01032614">
    <property type="protein sequence ID" value="SVB20566.1"/>
    <property type="molecule type" value="Genomic_DNA"/>
</dbReference>
<evidence type="ECO:0000313" key="6">
    <source>
        <dbReference type="EMBL" id="SVB20566.1"/>
    </source>
</evidence>
<evidence type="ECO:0000256" key="2">
    <source>
        <dbReference type="ARBA" id="ARBA00022723"/>
    </source>
</evidence>
<organism evidence="6">
    <name type="scientific">marine metagenome</name>
    <dbReference type="NCBI Taxonomy" id="408172"/>
    <lineage>
        <taxon>unclassified sequences</taxon>
        <taxon>metagenomes</taxon>
        <taxon>ecological metagenomes</taxon>
    </lineage>
</organism>